<dbReference type="AlphaFoldDB" id="A0A1C3UVI5"/>
<keyword evidence="2" id="KW-1185">Reference proteome</keyword>
<evidence type="ECO:0000313" key="2">
    <source>
        <dbReference type="Proteomes" id="UP000186228"/>
    </source>
</evidence>
<dbReference type="Proteomes" id="UP000186228">
    <property type="component" value="Unassembled WGS sequence"/>
</dbReference>
<gene>
    <name evidence="1" type="ORF">GA0061100_103313</name>
</gene>
<evidence type="ECO:0000313" key="1">
    <source>
        <dbReference type="EMBL" id="SCB19459.1"/>
    </source>
</evidence>
<sequence length="58" mass="6513">MKMRHSIRSEPNFSTGEGIRQQRNSLNFKVFVLAVHSCRVEGSRAEAAGIMLEFIATC</sequence>
<reference evidence="2" key="1">
    <citation type="submission" date="2016-08" db="EMBL/GenBank/DDBJ databases">
        <authorList>
            <person name="Varghese N."/>
            <person name="Submissions Spin"/>
        </authorList>
    </citation>
    <scope>NUCLEOTIDE SEQUENCE [LARGE SCALE GENOMIC DNA]</scope>
    <source>
        <strain evidence="2">CCBAU 57015</strain>
    </source>
</reference>
<proteinExistence type="predicted"/>
<name>A0A1C3UVI5_9HYPH</name>
<dbReference type="STRING" id="52131.GA0061100_103313"/>
<organism evidence="1 2">
    <name type="scientific">Rhizobium hainanense</name>
    <dbReference type="NCBI Taxonomy" id="52131"/>
    <lineage>
        <taxon>Bacteria</taxon>
        <taxon>Pseudomonadati</taxon>
        <taxon>Pseudomonadota</taxon>
        <taxon>Alphaproteobacteria</taxon>
        <taxon>Hyphomicrobiales</taxon>
        <taxon>Rhizobiaceae</taxon>
        <taxon>Rhizobium/Agrobacterium group</taxon>
        <taxon>Rhizobium</taxon>
    </lineage>
</organism>
<accession>A0A1C3UVI5</accession>
<protein>
    <submittedName>
        <fullName evidence="1">Uncharacterized protein</fullName>
    </submittedName>
</protein>
<dbReference type="EMBL" id="FMAC01000003">
    <property type="protein sequence ID" value="SCB19459.1"/>
    <property type="molecule type" value="Genomic_DNA"/>
</dbReference>